<protein>
    <submittedName>
        <fullName evidence="3">Phosphatase PAP2 family protein</fullName>
    </submittedName>
</protein>
<feature type="transmembrane region" description="Helical" evidence="1">
    <location>
        <begin position="20"/>
        <end position="41"/>
    </location>
</feature>
<organism evidence="3 4">
    <name type="scientific">Hymenobacter oligotrophus</name>
    <dbReference type="NCBI Taxonomy" id="2319843"/>
    <lineage>
        <taxon>Bacteria</taxon>
        <taxon>Pseudomonadati</taxon>
        <taxon>Bacteroidota</taxon>
        <taxon>Cytophagia</taxon>
        <taxon>Cytophagales</taxon>
        <taxon>Hymenobacteraceae</taxon>
        <taxon>Hymenobacter</taxon>
    </lineage>
</organism>
<evidence type="ECO:0000313" key="4">
    <source>
        <dbReference type="Proteomes" id="UP000262802"/>
    </source>
</evidence>
<keyword evidence="4" id="KW-1185">Reference proteome</keyword>
<proteinExistence type="predicted"/>
<feature type="transmembrane region" description="Helical" evidence="1">
    <location>
        <begin position="102"/>
        <end position="119"/>
    </location>
</feature>
<keyword evidence="1" id="KW-1133">Transmembrane helix</keyword>
<reference evidence="3 4" key="1">
    <citation type="submission" date="2018-09" db="EMBL/GenBank/DDBJ databases">
        <title>Hymenobacter medium sp. nov., isolated from R2A medium.</title>
        <authorList>
            <person name="Yingchao G."/>
        </authorList>
    </citation>
    <scope>NUCLEOTIDE SEQUENCE [LARGE SCALE GENOMIC DNA]</scope>
    <source>
        <strain evidence="4">sh-6</strain>
    </source>
</reference>
<dbReference type="InterPro" id="IPR000326">
    <property type="entry name" value="PAP2/HPO"/>
</dbReference>
<dbReference type="RefSeq" id="WP_119444633.1">
    <property type="nucleotide sequence ID" value="NZ_CP032317.1"/>
</dbReference>
<sequence length="218" mass="24600">MNRLSQFLLRLTGQLTAELLVLVGAFSGSFLCFVLLTRLVFVAGPEQFDQAAFNAFDQLRIAMPGLTPWVLRLTFFGSALWFVAVALVLPAWLWWRKHRREAVELFAAIAGSALLNQLLKTTFGRVRPLTALIYQPGLSFPSGHAMIGLAMYGMLAWQLWRYRHHPVWAALLLLWAILIGLSRVYLHVHYATDVLAGFAAAVAWLILVRTTIRQRLGR</sequence>
<dbReference type="SUPFAM" id="SSF48317">
    <property type="entry name" value="Acid phosphatase/Vanadium-dependent haloperoxidase"/>
    <property type="match status" value="1"/>
</dbReference>
<feature type="transmembrane region" description="Helical" evidence="1">
    <location>
        <begin position="73"/>
        <end position="95"/>
    </location>
</feature>
<gene>
    <name evidence="3" type="ORF">D3Y59_08315</name>
</gene>
<dbReference type="PANTHER" id="PTHR14969">
    <property type="entry name" value="SPHINGOSINE-1-PHOSPHATE PHOSPHOHYDROLASE"/>
    <property type="match status" value="1"/>
</dbReference>
<keyword evidence="1" id="KW-0472">Membrane</keyword>
<evidence type="ECO:0000256" key="1">
    <source>
        <dbReference type="SAM" id="Phobius"/>
    </source>
</evidence>
<dbReference type="SMART" id="SM00014">
    <property type="entry name" value="acidPPc"/>
    <property type="match status" value="1"/>
</dbReference>
<dbReference type="Pfam" id="PF01569">
    <property type="entry name" value="PAP2"/>
    <property type="match status" value="1"/>
</dbReference>
<feature type="transmembrane region" description="Helical" evidence="1">
    <location>
        <begin position="167"/>
        <end position="188"/>
    </location>
</feature>
<dbReference type="Gene3D" id="1.20.144.10">
    <property type="entry name" value="Phosphatidic acid phosphatase type 2/haloperoxidase"/>
    <property type="match status" value="2"/>
</dbReference>
<dbReference type="AlphaFoldDB" id="A0A3B7RSF8"/>
<dbReference type="OrthoDB" id="9773582at2"/>
<dbReference type="CDD" id="cd03392">
    <property type="entry name" value="PAP2_like_2"/>
    <property type="match status" value="1"/>
</dbReference>
<accession>A0A3B7RSF8</accession>
<keyword evidence="1" id="KW-0812">Transmembrane</keyword>
<dbReference type="Proteomes" id="UP000262802">
    <property type="component" value="Chromosome"/>
</dbReference>
<evidence type="ECO:0000313" key="3">
    <source>
        <dbReference type="EMBL" id="AYA37057.1"/>
    </source>
</evidence>
<dbReference type="PANTHER" id="PTHR14969:SF13">
    <property type="entry name" value="AT30094P"/>
    <property type="match status" value="1"/>
</dbReference>
<dbReference type="InterPro" id="IPR036938">
    <property type="entry name" value="PAP2/HPO_sf"/>
</dbReference>
<dbReference type="KEGG" id="hyh:D3Y59_08315"/>
<feature type="transmembrane region" description="Helical" evidence="1">
    <location>
        <begin position="194"/>
        <end position="212"/>
    </location>
</feature>
<name>A0A3B7RSF8_9BACT</name>
<feature type="domain" description="Phosphatidic acid phosphatase type 2/haloperoxidase" evidence="2">
    <location>
        <begin position="103"/>
        <end position="209"/>
    </location>
</feature>
<feature type="transmembrane region" description="Helical" evidence="1">
    <location>
        <begin position="139"/>
        <end position="160"/>
    </location>
</feature>
<dbReference type="EMBL" id="CP032317">
    <property type="protein sequence ID" value="AYA37057.1"/>
    <property type="molecule type" value="Genomic_DNA"/>
</dbReference>
<evidence type="ECO:0000259" key="2">
    <source>
        <dbReference type="SMART" id="SM00014"/>
    </source>
</evidence>